<reference evidence="4" key="2">
    <citation type="submission" date="2025-09" db="UniProtKB">
        <authorList>
            <consortium name="Ensembl"/>
        </authorList>
    </citation>
    <scope>IDENTIFICATION</scope>
</reference>
<dbReference type="GO" id="GO:0042802">
    <property type="term" value="F:identical protein binding"/>
    <property type="evidence" value="ECO:0007669"/>
    <property type="project" value="Ensembl"/>
</dbReference>
<name>A0A2K5EKZ3_AOTNA</name>
<dbReference type="GO" id="GO:0006376">
    <property type="term" value="P:mRNA splice site recognition"/>
    <property type="evidence" value="ECO:0007669"/>
    <property type="project" value="InterPro"/>
</dbReference>
<dbReference type="Proteomes" id="UP000233020">
    <property type="component" value="Unplaced"/>
</dbReference>
<proteinExistence type="inferred from homology"/>
<evidence type="ECO:0000256" key="3">
    <source>
        <dbReference type="SAM" id="MobiDB-lite"/>
    </source>
</evidence>
<dbReference type="AlphaFoldDB" id="A0A2K5EKZ3"/>
<feature type="region of interest" description="Disordered" evidence="3">
    <location>
        <begin position="149"/>
        <end position="303"/>
    </location>
</feature>
<dbReference type="STRING" id="37293.ENSANAP00000033831"/>
<dbReference type="Pfam" id="PF03194">
    <property type="entry name" value="LUC7"/>
    <property type="match status" value="2"/>
</dbReference>
<evidence type="ECO:0000256" key="1">
    <source>
        <dbReference type="ARBA" id="ARBA00005655"/>
    </source>
</evidence>
<sequence length="303" mass="35696">MSAQAQMRALLDQLMGTARDGDETRQRVKFTDDRVCKSHLLDCCPHDILAGTRMDLGECTKIHDLALRADYEIASKERDLFFELDKPLFPLHSLSFLDVCLPDSFSSQAEKVHELNEEIGKLLAKAEQLGAEGNVDESQKILMEVEKVRAKKKEAEVGERNKTVAEKQEKRNQDRLRRREEREREERLSRRSGSRTRDRRRSRSRDRRRRRSRSTSRERRKLSRSRSRDRHRRHRSRSRSHSRGHRRASRDRSAKYKFSRERASREASWESGRSERGPPDWRLESSNGKMASRRSEEKEAGEI</sequence>
<evidence type="ECO:0000256" key="2">
    <source>
        <dbReference type="RuleBase" id="RU369106"/>
    </source>
</evidence>
<feature type="compositionally biased region" description="Basic residues" evidence="3">
    <location>
        <begin position="190"/>
        <end position="249"/>
    </location>
</feature>
<feature type="compositionally biased region" description="Basic and acidic residues" evidence="3">
    <location>
        <begin position="293"/>
        <end position="303"/>
    </location>
</feature>
<dbReference type="OMA" id="RHTEGIA"/>
<accession>A0A2K5EKZ3</accession>
<keyword evidence="2" id="KW-0507">mRNA processing</keyword>
<dbReference type="GO" id="GO:0003729">
    <property type="term" value="F:mRNA binding"/>
    <property type="evidence" value="ECO:0007669"/>
    <property type="project" value="UniProtKB-UniRule"/>
</dbReference>
<protein>
    <submittedName>
        <fullName evidence="4">LUC7 like</fullName>
    </submittedName>
</protein>
<gene>
    <name evidence="4" type="primary">LUC7L</name>
</gene>
<feature type="compositionally biased region" description="Basic and acidic residues" evidence="3">
    <location>
        <begin position="250"/>
        <end position="283"/>
    </location>
</feature>
<dbReference type="GO" id="GO:0005685">
    <property type="term" value="C:U1 snRNP"/>
    <property type="evidence" value="ECO:0007669"/>
    <property type="project" value="InterPro"/>
</dbReference>
<reference evidence="4" key="1">
    <citation type="submission" date="2025-08" db="UniProtKB">
        <authorList>
            <consortium name="Ensembl"/>
        </authorList>
    </citation>
    <scope>IDENTIFICATION</scope>
</reference>
<dbReference type="InterPro" id="IPR004882">
    <property type="entry name" value="Luc7-rel"/>
</dbReference>
<dbReference type="PANTHER" id="PTHR12375">
    <property type="entry name" value="RNA-BINDING PROTEIN LUC7-RELATED"/>
    <property type="match status" value="1"/>
</dbReference>
<dbReference type="Ensembl" id="ENSANAT00000051894.1">
    <property type="protein sequence ID" value="ENSANAP00000033831.1"/>
    <property type="gene ID" value="ENSANAG00000034574.1"/>
</dbReference>
<organism evidence="4 5">
    <name type="scientific">Aotus nancymaae</name>
    <name type="common">Ma's night monkey</name>
    <dbReference type="NCBI Taxonomy" id="37293"/>
    <lineage>
        <taxon>Eukaryota</taxon>
        <taxon>Metazoa</taxon>
        <taxon>Chordata</taxon>
        <taxon>Craniata</taxon>
        <taxon>Vertebrata</taxon>
        <taxon>Euteleostomi</taxon>
        <taxon>Mammalia</taxon>
        <taxon>Eutheria</taxon>
        <taxon>Euarchontoglires</taxon>
        <taxon>Primates</taxon>
        <taxon>Haplorrhini</taxon>
        <taxon>Platyrrhini</taxon>
        <taxon>Aotidae</taxon>
        <taxon>Aotus</taxon>
    </lineage>
</organism>
<comment type="similarity">
    <text evidence="1 2">Belongs to the Luc7 family.</text>
</comment>
<feature type="compositionally biased region" description="Basic and acidic residues" evidence="3">
    <location>
        <begin position="149"/>
        <end position="189"/>
    </location>
</feature>
<dbReference type="GeneTree" id="ENSGT00950000183213"/>
<evidence type="ECO:0000313" key="4">
    <source>
        <dbReference type="Ensembl" id="ENSANAP00000033831.1"/>
    </source>
</evidence>
<keyword evidence="2" id="KW-0508">mRNA splicing</keyword>
<evidence type="ECO:0000313" key="5">
    <source>
        <dbReference type="Proteomes" id="UP000233020"/>
    </source>
</evidence>
<keyword evidence="5" id="KW-1185">Reference proteome</keyword>